<feature type="region of interest" description="Disordered" evidence="1">
    <location>
        <begin position="26"/>
        <end position="92"/>
    </location>
</feature>
<dbReference type="Pfam" id="PF10648">
    <property type="entry name" value="Gmad2"/>
    <property type="match status" value="1"/>
</dbReference>
<evidence type="ECO:0000256" key="1">
    <source>
        <dbReference type="SAM" id="MobiDB-lite"/>
    </source>
</evidence>
<proteinExistence type="predicted"/>
<evidence type="ECO:0000256" key="2">
    <source>
        <dbReference type="SAM" id="SignalP"/>
    </source>
</evidence>
<dbReference type="AlphaFoldDB" id="A0A919TYP4"/>
<feature type="compositionally biased region" description="Low complexity" evidence="1">
    <location>
        <begin position="32"/>
        <end position="51"/>
    </location>
</feature>
<reference evidence="4" key="1">
    <citation type="submission" date="2021-01" db="EMBL/GenBank/DDBJ databases">
        <title>Whole genome shotgun sequence of Cellulomonas chitinilytica NBRC 110799.</title>
        <authorList>
            <person name="Komaki H."/>
            <person name="Tamura T."/>
        </authorList>
    </citation>
    <scope>NUCLEOTIDE SEQUENCE</scope>
    <source>
        <strain evidence="4">NBRC 110799</strain>
    </source>
</reference>
<accession>A0A919TYP4</accession>
<dbReference type="Proteomes" id="UP000632740">
    <property type="component" value="Unassembled WGS sequence"/>
</dbReference>
<dbReference type="RefSeq" id="WP_203748575.1">
    <property type="nucleotide sequence ID" value="NZ_BONK01000002.1"/>
</dbReference>
<name>A0A919TYP4_9CELL</name>
<comment type="caution">
    <text evidence="4">The sequence shown here is derived from an EMBL/GenBank/DDBJ whole genome shotgun (WGS) entry which is preliminary data.</text>
</comment>
<sequence length="179" mass="17495">MGAPRPSTRSAALVALAALVPALLLTGCGDGPSEPAGATTAPPATSVAPTPTSSPHPTPPDEPAPLDTSGDVAQAGTTTLLAPLSGSTVPGPTVTVSGTGTAFEGTLVWDVHPAGELTSAVVYEGSTQAGANGEVGPFSFTVDLPAGAWTVRVWEPDMTDGAADPGPSSHLVSATFTVT</sequence>
<feature type="chain" id="PRO_5038757027" description="Bacterial spore germination immunoglobulin-like domain-containing protein" evidence="2">
    <location>
        <begin position="27"/>
        <end position="179"/>
    </location>
</feature>
<feature type="compositionally biased region" description="Pro residues" evidence="1">
    <location>
        <begin position="52"/>
        <end position="63"/>
    </location>
</feature>
<keyword evidence="5" id="KW-1185">Reference proteome</keyword>
<feature type="signal peptide" evidence="2">
    <location>
        <begin position="1"/>
        <end position="26"/>
    </location>
</feature>
<dbReference type="EMBL" id="BONK01000002">
    <property type="protein sequence ID" value="GIG19943.1"/>
    <property type="molecule type" value="Genomic_DNA"/>
</dbReference>
<feature type="domain" description="Bacterial spore germination immunoglobulin-like" evidence="3">
    <location>
        <begin position="82"/>
        <end position="162"/>
    </location>
</feature>
<dbReference type="InterPro" id="IPR018911">
    <property type="entry name" value="Gmad2_Ig-like_dom"/>
</dbReference>
<protein>
    <recommendedName>
        <fullName evidence="3">Bacterial spore germination immunoglobulin-like domain-containing protein</fullName>
    </recommendedName>
</protein>
<evidence type="ECO:0000313" key="4">
    <source>
        <dbReference type="EMBL" id="GIG19943.1"/>
    </source>
</evidence>
<organism evidence="4 5">
    <name type="scientific">Cellulomonas chitinilytica</name>
    <dbReference type="NCBI Taxonomy" id="398759"/>
    <lineage>
        <taxon>Bacteria</taxon>
        <taxon>Bacillati</taxon>
        <taxon>Actinomycetota</taxon>
        <taxon>Actinomycetes</taxon>
        <taxon>Micrococcales</taxon>
        <taxon>Cellulomonadaceae</taxon>
        <taxon>Cellulomonas</taxon>
    </lineage>
</organism>
<evidence type="ECO:0000259" key="3">
    <source>
        <dbReference type="Pfam" id="PF10648"/>
    </source>
</evidence>
<keyword evidence="2" id="KW-0732">Signal</keyword>
<evidence type="ECO:0000313" key="5">
    <source>
        <dbReference type="Proteomes" id="UP000632740"/>
    </source>
</evidence>
<gene>
    <name evidence="4" type="ORF">Cch01nite_06670</name>
</gene>
<dbReference type="PROSITE" id="PS51257">
    <property type="entry name" value="PROKAR_LIPOPROTEIN"/>
    <property type="match status" value="1"/>
</dbReference>